<evidence type="ECO:0000256" key="7">
    <source>
        <dbReference type="ARBA" id="ARBA00022839"/>
    </source>
</evidence>
<comment type="similarity">
    <text evidence="1">Belongs to the helicase family. UvrD subfamily.</text>
</comment>
<dbReference type="GO" id="GO:0004527">
    <property type="term" value="F:exonuclease activity"/>
    <property type="evidence" value="ECO:0007669"/>
    <property type="project" value="UniProtKB-KW"/>
</dbReference>
<evidence type="ECO:0000256" key="4">
    <source>
        <dbReference type="ARBA" id="ARBA00022763"/>
    </source>
</evidence>
<name>A0A6J6FZJ6_9ZZZZ</name>
<feature type="domain" description="UvrD-like helicase C-terminal" evidence="16">
    <location>
        <begin position="336"/>
        <end position="642"/>
    </location>
</feature>
<dbReference type="GO" id="GO:0033202">
    <property type="term" value="C:DNA helicase complex"/>
    <property type="evidence" value="ECO:0007669"/>
    <property type="project" value="TreeGrafter"/>
</dbReference>
<dbReference type="EMBL" id="CAEZUB010000076">
    <property type="protein sequence ID" value="CAB4592353.1"/>
    <property type="molecule type" value="Genomic_DNA"/>
</dbReference>
<evidence type="ECO:0000256" key="5">
    <source>
        <dbReference type="ARBA" id="ARBA00022801"/>
    </source>
</evidence>
<dbReference type="InterPro" id="IPR013986">
    <property type="entry name" value="DExx_box_DNA_helicase_dom_sf"/>
</dbReference>
<keyword evidence="7" id="KW-0269">Exonuclease</keyword>
<dbReference type="InterPro" id="IPR000212">
    <property type="entry name" value="DNA_helicase_UvrD/REP"/>
</dbReference>
<dbReference type="Gene3D" id="3.90.320.10">
    <property type="match status" value="1"/>
</dbReference>
<proteinExistence type="inferred from homology"/>
<evidence type="ECO:0000259" key="16">
    <source>
        <dbReference type="PROSITE" id="PS51217"/>
    </source>
</evidence>
<comment type="catalytic activity">
    <reaction evidence="14">
        <text>ATP + H2O = ADP + phosphate + H(+)</text>
        <dbReference type="Rhea" id="RHEA:13065"/>
        <dbReference type="ChEBI" id="CHEBI:15377"/>
        <dbReference type="ChEBI" id="CHEBI:15378"/>
        <dbReference type="ChEBI" id="CHEBI:30616"/>
        <dbReference type="ChEBI" id="CHEBI:43474"/>
        <dbReference type="ChEBI" id="CHEBI:456216"/>
        <dbReference type="EC" id="5.6.2.4"/>
    </reaction>
</comment>
<dbReference type="PANTHER" id="PTHR11070">
    <property type="entry name" value="UVRD / RECB / PCRA DNA HELICASE FAMILY MEMBER"/>
    <property type="match status" value="1"/>
</dbReference>
<dbReference type="Gene3D" id="1.10.10.160">
    <property type="match status" value="1"/>
</dbReference>
<keyword evidence="9" id="KW-0238">DNA-binding</keyword>
<evidence type="ECO:0000256" key="13">
    <source>
        <dbReference type="ARBA" id="ARBA00034808"/>
    </source>
</evidence>
<dbReference type="Gene3D" id="3.40.50.300">
    <property type="entry name" value="P-loop containing nucleotide triphosphate hydrolases"/>
    <property type="match status" value="3"/>
</dbReference>
<keyword evidence="11" id="KW-0413">Isomerase</keyword>
<keyword evidence="6" id="KW-0347">Helicase</keyword>
<dbReference type="PROSITE" id="PS51198">
    <property type="entry name" value="UVRD_HELICASE_ATP_BIND"/>
    <property type="match status" value="1"/>
</dbReference>
<evidence type="ECO:0000256" key="10">
    <source>
        <dbReference type="ARBA" id="ARBA00023204"/>
    </source>
</evidence>
<dbReference type="InterPro" id="IPR011604">
    <property type="entry name" value="PDDEXK-like_dom_sf"/>
</dbReference>
<reference evidence="17" key="1">
    <citation type="submission" date="2020-05" db="EMBL/GenBank/DDBJ databases">
        <authorList>
            <person name="Chiriac C."/>
            <person name="Salcher M."/>
            <person name="Ghai R."/>
            <person name="Kavagutti S V."/>
        </authorList>
    </citation>
    <scope>NUCLEOTIDE SEQUENCE</scope>
</reference>
<dbReference type="GO" id="GO:0043138">
    <property type="term" value="F:3'-5' DNA helicase activity"/>
    <property type="evidence" value="ECO:0007669"/>
    <property type="project" value="UniProtKB-EC"/>
</dbReference>
<evidence type="ECO:0000256" key="12">
    <source>
        <dbReference type="ARBA" id="ARBA00034617"/>
    </source>
</evidence>
<feature type="domain" description="UvrD-like helicase ATP-binding" evidence="15">
    <location>
        <begin position="28"/>
        <end position="335"/>
    </location>
</feature>
<dbReference type="GO" id="GO:0003677">
    <property type="term" value="F:DNA binding"/>
    <property type="evidence" value="ECO:0007669"/>
    <property type="project" value="UniProtKB-KW"/>
</dbReference>
<evidence type="ECO:0000256" key="14">
    <source>
        <dbReference type="ARBA" id="ARBA00048988"/>
    </source>
</evidence>
<evidence type="ECO:0000256" key="11">
    <source>
        <dbReference type="ARBA" id="ARBA00023235"/>
    </source>
</evidence>
<sequence>MSVVWGSIPHMTTPSIKLTRSPLAPTPMELDAQQEAAVAHRGTPLLIAGGPGTGKTSVLIASALSRIAAGQDPDSILLLTYGRQRASELRDAIALRTTSTMNEPLARTFHSLAYSILKMNSGDSYHEPILLSGPEQENFIEQLLQGDVEDGYRQWPEDLHDGQDKKGNPLLTQGFIRELRDLIMRANERGITPDELAQRGKSVGEKYWAPAADFWKRYKQVMAIREDAAGDAKMRIDPSELISVTIAHLLANEPLRAQLQARFKTIMVDEFQESDPAQRALLALLTGSDLVIAYDADSAVGRFRGADPDGLKSEVEKHLSNGAVQILLTNSYRSRPEIFEIGRDVVSQFRSPSPTRQRVCTYAEKPVLDSAFSAARLRSQSEEAQYIAYHFKRAHLMHAIPYSQMAVILRTAGTQASALRRAFAQVSIPVAGDLEALSANPAIAPFLLMARVATGDQPLNLDTCERLLISEFGGADSISLRRIRTALLASRSDETDLRGGTQLLIDAIDKGDIPIEDNAALTRVHELLTHARKSLHKKGARAEDLLWTIWDNAKTSDNEKLSTAWRNIALRGGNRGAAADRDLDAMIQLFDSAQRFTERFPYSKPSAFLDEIARESIVGDLITSQGVRPDVVEILTVHSAKGRQWELVAVAGLQEGVWPNLRQRSSLLGSERLVERERHGDLARVELDVIAASALAEDERRLLHVAVTRARQGLIVTAVQREDDEPSAYFEELDTNSGVEEPIITEVPRPLTTSALVATLRQNLTGEQSAESAGILKTLAQSHIYSADPANWTGSLPISSTESVVNASESVPVSPSGAETFTECGVKWFLEKNGGTNGDSSAQILGSAIHEFARIKVEEPDISDNDLIAKLQSAWSLIDPTDGWVSTSSLKRAVKMLERFARYHAATKREVVGAELNFTIQVGRAQIRGNVDRIEVDSDGNYYVIDFKTGKNIITKNEALENLQLACYQLAVALDGFEQKLAGSKSTGAELVYLAKDSVKVTTRQQFIIDEEAVKAKIEEIAEGMGAATFQAKVNEMCEKCVVKACCPIQNEGRAVIE</sequence>
<organism evidence="17">
    <name type="scientific">freshwater metagenome</name>
    <dbReference type="NCBI Taxonomy" id="449393"/>
    <lineage>
        <taxon>unclassified sequences</taxon>
        <taxon>metagenomes</taxon>
        <taxon>ecological metagenomes</taxon>
    </lineage>
</organism>
<keyword evidence="4" id="KW-0227">DNA damage</keyword>
<dbReference type="InterPro" id="IPR014016">
    <property type="entry name" value="UvrD-like_ATP-bd"/>
</dbReference>
<evidence type="ECO:0000256" key="1">
    <source>
        <dbReference type="ARBA" id="ARBA00009922"/>
    </source>
</evidence>
<accession>A0A6J6FZJ6</accession>
<dbReference type="GO" id="GO:0005524">
    <property type="term" value="F:ATP binding"/>
    <property type="evidence" value="ECO:0007669"/>
    <property type="project" value="UniProtKB-KW"/>
</dbReference>
<dbReference type="InterPro" id="IPR038726">
    <property type="entry name" value="PDDEXK_AddAB-type"/>
</dbReference>
<dbReference type="InterPro" id="IPR014017">
    <property type="entry name" value="DNA_helicase_UvrD-like_C"/>
</dbReference>
<dbReference type="Pfam" id="PF12705">
    <property type="entry name" value="PDDEXK_1"/>
    <property type="match status" value="1"/>
</dbReference>
<dbReference type="AlphaFoldDB" id="A0A6J6FZJ6"/>
<evidence type="ECO:0000256" key="8">
    <source>
        <dbReference type="ARBA" id="ARBA00022840"/>
    </source>
</evidence>
<evidence type="ECO:0000256" key="3">
    <source>
        <dbReference type="ARBA" id="ARBA00022741"/>
    </source>
</evidence>
<keyword evidence="5" id="KW-0378">Hydrolase</keyword>
<dbReference type="Pfam" id="PF13361">
    <property type="entry name" value="UvrD_C"/>
    <property type="match status" value="1"/>
</dbReference>
<protein>
    <recommendedName>
        <fullName evidence="13">DNA 3'-5' helicase</fullName>
        <ecNumber evidence="13">5.6.2.4</ecNumber>
    </recommendedName>
</protein>
<evidence type="ECO:0000256" key="6">
    <source>
        <dbReference type="ARBA" id="ARBA00022806"/>
    </source>
</evidence>
<dbReference type="PROSITE" id="PS51217">
    <property type="entry name" value="UVRD_HELICASE_CTER"/>
    <property type="match status" value="1"/>
</dbReference>
<comment type="catalytic activity">
    <reaction evidence="12">
        <text>Couples ATP hydrolysis with the unwinding of duplex DNA by translocating in the 3'-5' direction.</text>
        <dbReference type="EC" id="5.6.2.4"/>
    </reaction>
</comment>
<dbReference type="GO" id="GO:0005829">
    <property type="term" value="C:cytosol"/>
    <property type="evidence" value="ECO:0007669"/>
    <property type="project" value="TreeGrafter"/>
</dbReference>
<keyword evidence="3" id="KW-0547">Nucleotide-binding</keyword>
<dbReference type="SUPFAM" id="SSF52540">
    <property type="entry name" value="P-loop containing nucleoside triphosphate hydrolases"/>
    <property type="match status" value="1"/>
</dbReference>
<dbReference type="PANTHER" id="PTHR11070:SF59">
    <property type="entry name" value="DNA 3'-5' HELICASE"/>
    <property type="match status" value="1"/>
</dbReference>
<dbReference type="InterPro" id="IPR027417">
    <property type="entry name" value="P-loop_NTPase"/>
</dbReference>
<keyword evidence="8" id="KW-0067">ATP-binding</keyword>
<evidence type="ECO:0000256" key="9">
    <source>
        <dbReference type="ARBA" id="ARBA00023125"/>
    </source>
</evidence>
<evidence type="ECO:0000259" key="15">
    <source>
        <dbReference type="PROSITE" id="PS51198"/>
    </source>
</evidence>
<keyword evidence="10" id="KW-0234">DNA repair</keyword>
<gene>
    <name evidence="17" type="ORF">UFOPK1775_00696</name>
</gene>
<evidence type="ECO:0000256" key="2">
    <source>
        <dbReference type="ARBA" id="ARBA00022722"/>
    </source>
</evidence>
<keyword evidence="2" id="KW-0540">Nuclease</keyword>
<dbReference type="GO" id="GO:0000725">
    <property type="term" value="P:recombinational repair"/>
    <property type="evidence" value="ECO:0007669"/>
    <property type="project" value="TreeGrafter"/>
</dbReference>
<dbReference type="EC" id="5.6.2.4" evidence="13"/>
<evidence type="ECO:0000313" key="17">
    <source>
        <dbReference type="EMBL" id="CAB4592353.1"/>
    </source>
</evidence>
<dbReference type="Pfam" id="PF00580">
    <property type="entry name" value="UvrD-helicase"/>
    <property type="match status" value="1"/>
</dbReference>